<organism evidence="2 3">
    <name type="scientific">Cladophialophora chaetospira</name>
    <dbReference type="NCBI Taxonomy" id="386627"/>
    <lineage>
        <taxon>Eukaryota</taxon>
        <taxon>Fungi</taxon>
        <taxon>Dikarya</taxon>
        <taxon>Ascomycota</taxon>
        <taxon>Pezizomycotina</taxon>
        <taxon>Eurotiomycetes</taxon>
        <taxon>Chaetothyriomycetidae</taxon>
        <taxon>Chaetothyriales</taxon>
        <taxon>Herpotrichiellaceae</taxon>
        <taxon>Cladophialophora</taxon>
    </lineage>
</organism>
<gene>
    <name evidence="2" type="ORF">H2200_005361</name>
</gene>
<evidence type="ECO:0000313" key="3">
    <source>
        <dbReference type="Proteomes" id="UP001172673"/>
    </source>
</evidence>
<evidence type="ECO:0000256" key="1">
    <source>
        <dbReference type="SAM" id="MobiDB-lite"/>
    </source>
</evidence>
<dbReference type="Proteomes" id="UP001172673">
    <property type="component" value="Unassembled WGS sequence"/>
</dbReference>
<name>A0AA38XBY1_9EURO</name>
<dbReference type="EMBL" id="JAPDRK010000007">
    <property type="protein sequence ID" value="KAJ9610584.1"/>
    <property type="molecule type" value="Genomic_DNA"/>
</dbReference>
<accession>A0AA38XBY1</accession>
<feature type="region of interest" description="Disordered" evidence="1">
    <location>
        <begin position="1"/>
        <end position="39"/>
    </location>
</feature>
<feature type="region of interest" description="Disordered" evidence="1">
    <location>
        <begin position="641"/>
        <end position="660"/>
    </location>
</feature>
<evidence type="ECO:0000313" key="2">
    <source>
        <dbReference type="EMBL" id="KAJ9610584.1"/>
    </source>
</evidence>
<proteinExistence type="predicted"/>
<sequence length="833" mass="93903">MADHPDERQAQPVDPSLFTGGSRSQPVDPSLFIGASQPQPFQDRVKAVRQRYRSDNIPSSTPHVLQEPPNVSEGRSLRTKVYKILLSRLQKKGIDLSKTPEHFFHWCLPRKGALLSDWYTLLNDPLLVTPQQLERMFVLKESRSKSDGKPEKGSVVYYTRTFTFTTDEILDIIQIMIDEGIRSDKIFHWQWLVSTSKNRQGPGMLFHLRYHGMSISRSPHKRHREDITQPNVKGGLLNHIYKTTLAKYPQIVEGALVQYYPEATINMGPAMPDSAKQDLFNAREQTLIALDGHDVVINTQSGGKGYHFVPDIDADEVPFLHLRTNTLEGFATATEACTSDTASAVARYATNVQEYATANPISTGTARLHFGENIRGTIEHQALPVRIKGRAEQTGVMAMIGSDYPMEAFKDATPFLWGGAATADMMVEIVNYTVKWDQSLQQSSHTLYAKDMLQSRYLPFINVYPWTRKSSDDQATAHKYVRQYLQATKPLIALTLGHDVSAFGKNIFQKGIGIKPGTLNEHVGELYLSKFADDVDDWAEENSIIVIPCYHPGGLAYGSQWQDLYTRILAKTFSIAWLAASEAMRLGVNDTVVSRRSLCRMIIDSVSKKIGPNTEFGKSFTKAKAELAAAWTARNEWAVTPRRQSLPEGSETHPQTNDAEKLPRVEINGDGQRIVPVDSIRWRRAREELNIILEVGRAATTPRSEQRQAEIERLAGYSIGYLPPSNTAEQKQALIDWAIKQPQHTQWVFAYGEDPSVMRAVSLMPNLLSIFAQDLFHIDPEYDDWVTEIKDGVRKAYQELQDWFKAKVIGPYTKYEDAVAQGWSALAQLAFEK</sequence>
<dbReference type="AlphaFoldDB" id="A0AA38XBY1"/>
<reference evidence="2" key="1">
    <citation type="submission" date="2022-10" db="EMBL/GenBank/DDBJ databases">
        <title>Culturing micro-colonial fungi from biological soil crusts in the Mojave desert and describing Neophaeococcomyces mojavensis, and introducing the new genera and species Taxawa tesnikishii.</title>
        <authorList>
            <person name="Kurbessoian T."/>
            <person name="Stajich J.E."/>
        </authorList>
    </citation>
    <scope>NUCLEOTIDE SEQUENCE</scope>
    <source>
        <strain evidence="2">TK_41</strain>
    </source>
</reference>
<comment type="caution">
    <text evidence="2">The sequence shown here is derived from an EMBL/GenBank/DDBJ whole genome shotgun (WGS) entry which is preliminary data.</text>
</comment>
<protein>
    <submittedName>
        <fullName evidence="2">Uncharacterized protein</fullName>
    </submittedName>
</protein>
<keyword evidence="3" id="KW-1185">Reference proteome</keyword>